<evidence type="ECO:0000313" key="3">
    <source>
        <dbReference type="EMBL" id="TCN26249.1"/>
    </source>
</evidence>
<dbReference type="Gene3D" id="2.30.30.1210">
    <property type="entry name" value="Domain of unknown function DUF1541"/>
    <property type="match status" value="1"/>
</dbReference>
<dbReference type="Proteomes" id="UP000295689">
    <property type="component" value="Unassembled WGS sequence"/>
</dbReference>
<accession>A0A4R2BJJ3</accession>
<dbReference type="EMBL" id="SLVV01000004">
    <property type="protein sequence ID" value="TCN26249.1"/>
    <property type="molecule type" value="Genomic_DNA"/>
</dbReference>
<feature type="compositionally biased region" description="Basic and acidic residues" evidence="1">
    <location>
        <begin position="25"/>
        <end position="48"/>
    </location>
</feature>
<evidence type="ECO:0000256" key="1">
    <source>
        <dbReference type="SAM" id="MobiDB-lite"/>
    </source>
</evidence>
<feature type="domain" description="DUF1541" evidence="2">
    <location>
        <begin position="70"/>
        <end position="121"/>
    </location>
</feature>
<gene>
    <name evidence="3" type="ORF">EV146_104359</name>
</gene>
<dbReference type="Pfam" id="PF07563">
    <property type="entry name" value="DUF1541"/>
    <property type="match status" value="2"/>
</dbReference>
<evidence type="ECO:0000313" key="4">
    <source>
        <dbReference type="Proteomes" id="UP000295689"/>
    </source>
</evidence>
<evidence type="ECO:0000259" key="2">
    <source>
        <dbReference type="Pfam" id="PF07563"/>
    </source>
</evidence>
<feature type="region of interest" description="Disordered" evidence="1">
    <location>
        <begin position="19"/>
        <end position="61"/>
    </location>
</feature>
<proteinExistence type="predicted"/>
<dbReference type="AlphaFoldDB" id="A0A4R2BJJ3"/>
<dbReference type="InterPro" id="IPR011438">
    <property type="entry name" value="DUF1541"/>
</dbReference>
<comment type="caution">
    <text evidence="3">The sequence shown here is derived from an EMBL/GenBank/DDBJ whole genome shotgun (WGS) entry which is preliminary data.</text>
</comment>
<dbReference type="RefSeq" id="WP_132004615.1">
    <property type="nucleotide sequence ID" value="NZ_JABUHM010000015.1"/>
</dbReference>
<feature type="domain" description="DUF1541" evidence="2">
    <location>
        <begin position="134"/>
        <end position="185"/>
    </location>
</feature>
<dbReference type="PROSITE" id="PS51257">
    <property type="entry name" value="PROKAR_LIPOPROTEIN"/>
    <property type="match status" value="1"/>
</dbReference>
<sequence length="191" mass="20850">MKRQLLFLGMSAIISLSGCGNDSNEQTHEGHLQEPKQQEMDHSDHSQMDHSSSGEVPEGLKDAEKPTYKVGSQAMMNADHMDGMDGAEATIVGAYDTTVYTVSYTPTTGGEKVTNHKWVIHEEIENAGDEAFKPGAEVTLKADHMKGMDGAEAVIDSAQQTTVYMVDYTSKADGEKVTNHKWVTESELTPK</sequence>
<protein>
    <submittedName>
        <fullName evidence="3">Uncharacterized protein DUF1541</fullName>
    </submittedName>
</protein>
<organism evidence="3 4">
    <name type="scientific">Mesobacillus foraminis</name>
    <dbReference type="NCBI Taxonomy" id="279826"/>
    <lineage>
        <taxon>Bacteria</taxon>
        <taxon>Bacillati</taxon>
        <taxon>Bacillota</taxon>
        <taxon>Bacilli</taxon>
        <taxon>Bacillales</taxon>
        <taxon>Bacillaceae</taxon>
        <taxon>Mesobacillus</taxon>
    </lineage>
</organism>
<name>A0A4R2BJJ3_9BACI</name>
<keyword evidence="4" id="KW-1185">Reference proteome</keyword>
<reference evidence="3 4" key="1">
    <citation type="journal article" date="2015" name="Stand. Genomic Sci.">
        <title>Genomic Encyclopedia of Bacterial and Archaeal Type Strains, Phase III: the genomes of soil and plant-associated and newly described type strains.</title>
        <authorList>
            <person name="Whitman W.B."/>
            <person name="Woyke T."/>
            <person name="Klenk H.P."/>
            <person name="Zhou Y."/>
            <person name="Lilburn T.G."/>
            <person name="Beck B.J."/>
            <person name="De Vos P."/>
            <person name="Vandamme P."/>
            <person name="Eisen J.A."/>
            <person name="Garrity G."/>
            <person name="Hugenholtz P."/>
            <person name="Kyrpides N.C."/>
        </authorList>
    </citation>
    <scope>NUCLEOTIDE SEQUENCE [LARGE SCALE GENOMIC DNA]</scope>
    <source>
        <strain evidence="3 4">CV53</strain>
    </source>
</reference>